<dbReference type="AlphaFoldDB" id="A0AAU9JIC0"/>
<organism evidence="3 4">
    <name type="scientific">Blepharisma stoltei</name>
    <dbReference type="NCBI Taxonomy" id="1481888"/>
    <lineage>
        <taxon>Eukaryota</taxon>
        <taxon>Sar</taxon>
        <taxon>Alveolata</taxon>
        <taxon>Ciliophora</taxon>
        <taxon>Postciliodesmatophora</taxon>
        <taxon>Heterotrichea</taxon>
        <taxon>Heterotrichida</taxon>
        <taxon>Blepharismidae</taxon>
        <taxon>Blepharisma</taxon>
    </lineage>
</organism>
<comment type="caution">
    <text evidence="3">The sequence shown here is derived from an EMBL/GenBank/DDBJ whole genome shotgun (WGS) entry which is preliminary data.</text>
</comment>
<dbReference type="EMBL" id="CAJZBQ010000041">
    <property type="protein sequence ID" value="CAG9327012.1"/>
    <property type="molecule type" value="Genomic_DNA"/>
</dbReference>
<dbReference type="Pfam" id="PF12022">
    <property type="entry name" value="COG2_C"/>
    <property type="match status" value="1"/>
</dbReference>
<dbReference type="PANTHER" id="PTHR12961:SF0">
    <property type="entry name" value="CONSERVED OLIGOMERIC GOLGI COMPLEX SUBUNIT 2"/>
    <property type="match status" value="1"/>
</dbReference>
<sequence length="635" mass="72404">MSVQELAHSLQRKLRSEFPLHLISESNLNIDDFLSSCFAGRTHNLFNSASLLKQDLKAYLDSTQKSLSHHIQMDFDKLIKIPDLLLEFEEEIQVLHKSASEFCEETNLIYQRARDAASKAAEAIKIDNEEQANLKKKRESEKIEMNLSEVEAKLPALRQVSNECMNNDTSLNHGALFERISRALAGVGEILKGGYNALYSQLKSDFLLLLSRELVAWSTSKKAERHFKCLLRSYKHLNLESEAQVLLRDKSVLPILNDLISGAKVQDTIDLTLYFKLIQEELSNGRLILYISAAPICNILLKSLWSAVFKSISNIPTVYLPTFQQEYLQSISVTMKFIDYLASHLPNPAQFKDSQEYQEFKDRLNLPTFFELKKKEIIGPLCKLLKSESLEILLSQNPSEAYIAALKVCWDKALQIEHLKARFMKLSFQIVSTFVNFITRNLNFQSKNQGVGIDILVLLVKEVKTLKERISEIEMGAEVLLEKESLLQNLLDPCTRCLAEALTRQCLSNLEAIRSIPASYRMTNRPSPINPSPFVGSFLQPLKQINLESGSKQRVVEKILIRYLELVNETYQQIRKSGELLSKYTPNAAESDQEKMMKQIEIDTKFVLDDLEGLGFTEENSELIAQLIKEVIKSN</sequence>
<dbReference type="GO" id="GO:0016020">
    <property type="term" value="C:membrane"/>
    <property type="evidence" value="ECO:0007669"/>
    <property type="project" value="InterPro"/>
</dbReference>
<feature type="coiled-coil region" evidence="1">
    <location>
        <begin position="126"/>
        <end position="153"/>
    </location>
</feature>
<dbReference type="InterPro" id="IPR024603">
    <property type="entry name" value="COG_complex_COG2_C"/>
</dbReference>
<dbReference type="GO" id="GO:0006891">
    <property type="term" value="P:intra-Golgi vesicle-mediated transport"/>
    <property type="evidence" value="ECO:0007669"/>
    <property type="project" value="TreeGrafter"/>
</dbReference>
<reference evidence="3" key="1">
    <citation type="submission" date="2021-09" db="EMBL/GenBank/DDBJ databases">
        <authorList>
            <consortium name="AG Swart"/>
            <person name="Singh M."/>
            <person name="Singh A."/>
            <person name="Seah K."/>
            <person name="Emmerich C."/>
        </authorList>
    </citation>
    <scope>NUCLEOTIDE SEQUENCE</scope>
    <source>
        <strain evidence="3">ATCC30299</strain>
    </source>
</reference>
<feature type="domain" description="COG complex component COG2 C-terminal" evidence="2">
    <location>
        <begin position="363"/>
        <end position="603"/>
    </location>
</feature>
<keyword evidence="4" id="KW-1185">Reference proteome</keyword>
<dbReference type="GO" id="GO:0017119">
    <property type="term" value="C:Golgi transport complex"/>
    <property type="evidence" value="ECO:0007669"/>
    <property type="project" value="TreeGrafter"/>
</dbReference>
<dbReference type="InterPro" id="IPR009316">
    <property type="entry name" value="COG2"/>
</dbReference>
<gene>
    <name evidence="3" type="ORF">BSTOLATCC_MIC42270</name>
</gene>
<evidence type="ECO:0000259" key="2">
    <source>
        <dbReference type="Pfam" id="PF12022"/>
    </source>
</evidence>
<name>A0AAU9JIC0_9CILI</name>
<dbReference type="PANTHER" id="PTHR12961">
    <property type="entry name" value="CONSERVED OLIGOMERIC GOLGI COMPLEX COMPONENT 2"/>
    <property type="match status" value="1"/>
</dbReference>
<dbReference type="GO" id="GO:0015031">
    <property type="term" value="P:protein transport"/>
    <property type="evidence" value="ECO:0007669"/>
    <property type="project" value="InterPro"/>
</dbReference>
<accession>A0AAU9JIC0</accession>
<proteinExistence type="predicted"/>
<dbReference type="Proteomes" id="UP001162131">
    <property type="component" value="Unassembled WGS sequence"/>
</dbReference>
<evidence type="ECO:0000313" key="4">
    <source>
        <dbReference type="Proteomes" id="UP001162131"/>
    </source>
</evidence>
<evidence type="ECO:0000256" key="1">
    <source>
        <dbReference type="SAM" id="Coils"/>
    </source>
</evidence>
<evidence type="ECO:0000313" key="3">
    <source>
        <dbReference type="EMBL" id="CAG9327012.1"/>
    </source>
</evidence>
<keyword evidence="1" id="KW-0175">Coiled coil</keyword>
<dbReference type="GO" id="GO:0007030">
    <property type="term" value="P:Golgi organization"/>
    <property type="evidence" value="ECO:0007669"/>
    <property type="project" value="InterPro"/>
</dbReference>
<protein>
    <recommendedName>
        <fullName evidence="2">COG complex component COG2 C-terminal domain-containing protein</fullName>
    </recommendedName>
</protein>